<feature type="domain" description="Thioredoxin-like fold" evidence="7">
    <location>
        <begin position="264"/>
        <end position="356"/>
    </location>
</feature>
<keyword evidence="9" id="KW-1185">Reference proteome</keyword>
<sequence>MPWLAIPYSDSETRNRLIEFELFGMNTLPFLVIFDSNGNLTTADGINVVMEYEMDIYPFKLEIINSLLDKQEEAKKNHFLSFLMATRPRNYLISNDGSQVPISELEENTVALYFWPRDKFTAILIDAYNKLKAKSQKFEIVAIAYPVSLDEEEFIEKVAMMPWLALPFNYNTHRKLIFHFDTNYCPTLVILGPNGKILSDNAVEFVEVYGAEGYPFTPERLNELAEIDRARLDWQALESLLISGDKDFVITKGGSKVPVSELVGKTILLYIISPWSELFESFNPKLIETYNDIKAKDDAFEVIFISHCCDEDAFNQVLPNMPWLALPFNDAREKALIYKLKVIGYSCIVIDPSGRITTRYGQQLINIYGANAYPFSKGHLKHLEQEMDKMAKGWPKKAKHERYDYLEHKYSSHECSLTPNRDGYGCLACDESGIGWYYQCNVGCTSGKSGLHPKCAFVQKHEEANDCDTKGNGNV</sequence>
<evidence type="ECO:0000259" key="7">
    <source>
        <dbReference type="Pfam" id="PF13905"/>
    </source>
</evidence>
<dbReference type="EMBL" id="JXTC01000010">
    <property type="protein sequence ID" value="POO00986.1"/>
    <property type="molecule type" value="Genomic_DNA"/>
</dbReference>
<evidence type="ECO:0000256" key="1">
    <source>
        <dbReference type="ARBA" id="ARBA00012612"/>
    </source>
</evidence>
<accession>A0A2P5FT66</accession>
<evidence type="ECO:0000256" key="2">
    <source>
        <dbReference type="ARBA" id="ARBA00022737"/>
    </source>
</evidence>
<name>A0A2P5FT66_TREOI</name>
<evidence type="ECO:0000256" key="6">
    <source>
        <dbReference type="ARBA" id="ARBA00047804"/>
    </source>
</evidence>
<dbReference type="EC" id="1.8.1.8" evidence="1"/>
<proteinExistence type="predicted"/>
<reference evidence="9" key="1">
    <citation type="submission" date="2016-06" db="EMBL/GenBank/DDBJ databases">
        <title>Parallel loss of symbiosis genes in relatives of nitrogen-fixing non-legume Parasponia.</title>
        <authorList>
            <person name="Van Velzen R."/>
            <person name="Holmer R."/>
            <person name="Bu F."/>
            <person name="Rutten L."/>
            <person name="Van Zeijl A."/>
            <person name="Liu W."/>
            <person name="Santuari L."/>
            <person name="Cao Q."/>
            <person name="Sharma T."/>
            <person name="Shen D."/>
            <person name="Roswanjaya Y."/>
            <person name="Wardhani T."/>
            <person name="Kalhor M.S."/>
            <person name="Jansen J."/>
            <person name="Van den Hoogen J."/>
            <person name="Gungor B."/>
            <person name="Hartog M."/>
            <person name="Hontelez J."/>
            <person name="Verver J."/>
            <person name="Yang W.-C."/>
            <person name="Schijlen E."/>
            <person name="Repin R."/>
            <person name="Schilthuizen M."/>
            <person name="Schranz E."/>
            <person name="Heidstra R."/>
            <person name="Miyata K."/>
            <person name="Fedorova E."/>
            <person name="Kohlen W."/>
            <person name="Bisseling T."/>
            <person name="Smit S."/>
            <person name="Geurts R."/>
        </authorList>
    </citation>
    <scope>NUCLEOTIDE SEQUENCE [LARGE SCALE GENOMIC DNA]</scope>
    <source>
        <strain evidence="9">cv. RG33-2</strain>
    </source>
</reference>
<dbReference type="OrthoDB" id="409136at2759"/>
<comment type="catalytic activity">
    <reaction evidence="6">
        <text>[protein]-dithiol + NADP(+) = [protein]-disulfide + NADPH + H(+)</text>
        <dbReference type="Rhea" id="RHEA:18753"/>
        <dbReference type="Rhea" id="RHEA-COMP:10593"/>
        <dbReference type="Rhea" id="RHEA-COMP:10594"/>
        <dbReference type="ChEBI" id="CHEBI:15378"/>
        <dbReference type="ChEBI" id="CHEBI:29950"/>
        <dbReference type="ChEBI" id="CHEBI:50058"/>
        <dbReference type="ChEBI" id="CHEBI:57783"/>
        <dbReference type="ChEBI" id="CHEBI:58349"/>
        <dbReference type="EC" id="1.8.1.8"/>
    </reaction>
</comment>
<organism evidence="8 9">
    <name type="scientific">Trema orientale</name>
    <name type="common">Charcoal tree</name>
    <name type="synonym">Celtis orientalis</name>
    <dbReference type="NCBI Taxonomy" id="63057"/>
    <lineage>
        <taxon>Eukaryota</taxon>
        <taxon>Viridiplantae</taxon>
        <taxon>Streptophyta</taxon>
        <taxon>Embryophyta</taxon>
        <taxon>Tracheophyta</taxon>
        <taxon>Spermatophyta</taxon>
        <taxon>Magnoliopsida</taxon>
        <taxon>eudicotyledons</taxon>
        <taxon>Gunneridae</taxon>
        <taxon>Pentapetalae</taxon>
        <taxon>rosids</taxon>
        <taxon>fabids</taxon>
        <taxon>Rosales</taxon>
        <taxon>Cannabaceae</taxon>
        <taxon>Trema</taxon>
    </lineage>
</organism>
<dbReference type="Proteomes" id="UP000237000">
    <property type="component" value="Unassembled WGS sequence"/>
</dbReference>
<dbReference type="InterPro" id="IPR052259">
    <property type="entry name" value="Nucleoredoxin-like"/>
</dbReference>
<dbReference type="Pfam" id="PF13905">
    <property type="entry name" value="Thioredoxin_8"/>
    <property type="match status" value="2"/>
</dbReference>
<keyword evidence="3" id="KW-0560">Oxidoreductase</keyword>
<dbReference type="InterPro" id="IPR036249">
    <property type="entry name" value="Thioredoxin-like_sf"/>
</dbReference>
<comment type="catalytic activity">
    <reaction evidence="5">
        <text>[protein]-dithiol + NAD(+) = [protein]-disulfide + NADH + H(+)</text>
        <dbReference type="Rhea" id="RHEA:18749"/>
        <dbReference type="Rhea" id="RHEA-COMP:10593"/>
        <dbReference type="Rhea" id="RHEA-COMP:10594"/>
        <dbReference type="ChEBI" id="CHEBI:15378"/>
        <dbReference type="ChEBI" id="CHEBI:29950"/>
        <dbReference type="ChEBI" id="CHEBI:50058"/>
        <dbReference type="ChEBI" id="CHEBI:57540"/>
        <dbReference type="ChEBI" id="CHEBI:57945"/>
        <dbReference type="EC" id="1.8.1.8"/>
    </reaction>
</comment>
<protein>
    <recommendedName>
        <fullName evidence="1">protein-disulfide reductase</fullName>
        <ecNumber evidence="1">1.8.1.8</ecNumber>
    </recommendedName>
</protein>
<evidence type="ECO:0000256" key="3">
    <source>
        <dbReference type="ARBA" id="ARBA00023002"/>
    </source>
</evidence>
<evidence type="ECO:0000313" key="9">
    <source>
        <dbReference type="Proteomes" id="UP000237000"/>
    </source>
</evidence>
<keyword evidence="4" id="KW-0520">NAD</keyword>
<evidence type="ECO:0000256" key="4">
    <source>
        <dbReference type="ARBA" id="ARBA00023027"/>
    </source>
</evidence>
<keyword evidence="2" id="KW-0677">Repeat</keyword>
<dbReference type="InParanoid" id="A0A2P5FT66"/>
<dbReference type="PANTHER" id="PTHR13871">
    <property type="entry name" value="THIOREDOXIN"/>
    <property type="match status" value="1"/>
</dbReference>
<gene>
    <name evidence="8" type="ORF">TorRG33x02_031690</name>
</gene>
<dbReference type="AlphaFoldDB" id="A0A2P5FT66"/>
<comment type="caution">
    <text evidence="8">The sequence shown here is derived from an EMBL/GenBank/DDBJ whole genome shotgun (WGS) entry which is preliminary data.</text>
</comment>
<evidence type="ECO:0000313" key="8">
    <source>
        <dbReference type="EMBL" id="POO00986.1"/>
    </source>
</evidence>
<evidence type="ECO:0000256" key="5">
    <source>
        <dbReference type="ARBA" id="ARBA00047388"/>
    </source>
</evidence>
<dbReference type="Gene3D" id="3.40.30.10">
    <property type="entry name" value="Glutaredoxin"/>
    <property type="match status" value="3"/>
</dbReference>
<dbReference type="GO" id="GO:0047134">
    <property type="term" value="F:protein-disulfide reductase [NAD(P)H] activity"/>
    <property type="evidence" value="ECO:0007669"/>
    <property type="project" value="UniProtKB-EC"/>
</dbReference>
<feature type="domain" description="Thioredoxin-like fold" evidence="7">
    <location>
        <begin position="109"/>
        <end position="197"/>
    </location>
</feature>
<dbReference type="InterPro" id="IPR012336">
    <property type="entry name" value="Thioredoxin-like_fold"/>
</dbReference>
<dbReference type="PANTHER" id="PTHR13871:SF96">
    <property type="entry name" value="THIOREDOXIN DOMAIN-CONTAINING PROTEIN"/>
    <property type="match status" value="1"/>
</dbReference>
<dbReference type="SUPFAM" id="SSF52833">
    <property type="entry name" value="Thioredoxin-like"/>
    <property type="match status" value="2"/>
</dbReference>